<evidence type="ECO:0000256" key="3">
    <source>
        <dbReference type="ARBA" id="ARBA00022112"/>
    </source>
</evidence>
<evidence type="ECO:0000256" key="1">
    <source>
        <dbReference type="ARBA" id="ARBA00006964"/>
    </source>
</evidence>
<dbReference type="AlphaFoldDB" id="A0A1I1SJI0"/>
<evidence type="ECO:0000256" key="6">
    <source>
        <dbReference type="SAM" id="MobiDB-lite"/>
    </source>
</evidence>
<dbReference type="FunFam" id="3.40.1390.30:FF:000001">
    <property type="entry name" value="GTP cyclohydrolase 1 type 2"/>
    <property type="match status" value="1"/>
</dbReference>
<comment type="similarity">
    <text evidence="1">Belongs to the GTP cyclohydrolase I type 2/NIF3 family.</text>
</comment>
<sequence length="424" mass="44430">MALPVDEGRYPDPLATVRALPRAGAPLAEVVAALEARYDPALAEDWDAVGLVCGDPAEAVRSVLFAVDPTDAVVDEAIEAGVDLVVTHHPLLLTPVHGVPADDPKGRVVHRLIRAGIGLFVAHTNADRAADHGVNDALAAALGVGNTVPLESVGAPQTDTLVVFTPVEDSDRLVDALSAAGAGVIGDYTRCAWQTVGTGTFIPGDEAKPAIGSNGRLERVPETRLEMVVPRAAQADVLRALHEWHPYEDPGYAIFENSSTPSRAGLGRLGELAHPVTLREFAERAAAVLPATAAGIRVAGDPDRLVRTVAVCGGSGGSLYDTAASAGADVLLTSDVKHHPALEAMETPGPAICEVAHYASEWPWLPVAADVLHRDLGGRVDVAVSRRRTDPWTLHVPQRTEEVADPGVQRGVRAAGDRSEHTQA</sequence>
<reference evidence="8" key="1">
    <citation type="submission" date="2016-10" db="EMBL/GenBank/DDBJ databases">
        <authorList>
            <person name="Varghese N."/>
            <person name="Submissions S."/>
        </authorList>
    </citation>
    <scope>NUCLEOTIDE SEQUENCE [LARGE SCALE GENOMIC DNA]</scope>
    <source>
        <strain evidence="8">DSM 45962</strain>
    </source>
</reference>
<evidence type="ECO:0000313" key="8">
    <source>
        <dbReference type="Proteomes" id="UP000199022"/>
    </source>
</evidence>
<evidence type="ECO:0000256" key="2">
    <source>
        <dbReference type="ARBA" id="ARBA00011643"/>
    </source>
</evidence>
<evidence type="ECO:0000256" key="5">
    <source>
        <dbReference type="PIRSR" id="PIRSR602678-1"/>
    </source>
</evidence>
<dbReference type="Gene3D" id="3.40.1390.30">
    <property type="entry name" value="NIF3 (NGG1p interacting factor 3)-like"/>
    <property type="match status" value="1"/>
</dbReference>
<dbReference type="Pfam" id="PF01784">
    <property type="entry name" value="DUF34_NIF3"/>
    <property type="match status" value="1"/>
</dbReference>
<name>A0A1I1SJI0_9ACTN</name>
<dbReference type="Gene3D" id="3.30.70.120">
    <property type="match status" value="1"/>
</dbReference>
<dbReference type="NCBIfam" id="TIGR00486">
    <property type="entry name" value="YbgI_SA1388"/>
    <property type="match status" value="1"/>
</dbReference>
<feature type="compositionally biased region" description="Basic and acidic residues" evidence="6">
    <location>
        <begin position="415"/>
        <end position="424"/>
    </location>
</feature>
<dbReference type="InterPro" id="IPR036069">
    <property type="entry name" value="DUF34/NIF3_sf"/>
</dbReference>
<dbReference type="GO" id="GO:0046872">
    <property type="term" value="F:metal ion binding"/>
    <property type="evidence" value="ECO:0007669"/>
    <property type="project" value="UniProtKB-KW"/>
</dbReference>
<feature type="binding site" evidence="5">
    <location>
        <position position="357"/>
    </location>
    <ligand>
        <name>a divalent metal cation</name>
        <dbReference type="ChEBI" id="CHEBI:60240"/>
        <label>1</label>
    </ligand>
</feature>
<organism evidence="7 8">
    <name type="scientific">Klenkia taihuensis</name>
    <dbReference type="NCBI Taxonomy" id="1225127"/>
    <lineage>
        <taxon>Bacteria</taxon>
        <taxon>Bacillati</taxon>
        <taxon>Actinomycetota</taxon>
        <taxon>Actinomycetes</taxon>
        <taxon>Geodermatophilales</taxon>
        <taxon>Geodermatophilaceae</taxon>
        <taxon>Klenkia</taxon>
    </lineage>
</organism>
<feature type="binding site" evidence="5">
    <location>
        <position position="361"/>
    </location>
    <ligand>
        <name>a divalent metal cation</name>
        <dbReference type="ChEBI" id="CHEBI:60240"/>
        <label>1</label>
    </ligand>
</feature>
<accession>A0A1I1SJI0</accession>
<dbReference type="InterPro" id="IPR002678">
    <property type="entry name" value="DUF34/NIF3"/>
</dbReference>
<dbReference type="SUPFAM" id="SSF102705">
    <property type="entry name" value="NIF3 (NGG1p interacting factor 3)-like"/>
    <property type="match status" value="1"/>
</dbReference>
<feature type="binding site" evidence="5">
    <location>
        <position position="89"/>
    </location>
    <ligand>
        <name>a divalent metal cation</name>
        <dbReference type="ChEBI" id="CHEBI:60240"/>
        <label>1</label>
    </ligand>
</feature>
<dbReference type="GO" id="GO:0005737">
    <property type="term" value="C:cytoplasm"/>
    <property type="evidence" value="ECO:0007669"/>
    <property type="project" value="TreeGrafter"/>
</dbReference>
<evidence type="ECO:0000256" key="4">
    <source>
        <dbReference type="ARBA" id="ARBA00022723"/>
    </source>
</evidence>
<protein>
    <recommendedName>
        <fullName evidence="3">GTP cyclohydrolase 1 type 2 homolog</fullName>
    </recommendedName>
</protein>
<evidence type="ECO:0000313" key="7">
    <source>
        <dbReference type="EMBL" id="SFD46596.1"/>
    </source>
</evidence>
<feature type="region of interest" description="Disordered" evidence="6">
    <location>
        <begin position="405"/>
        <end position="424"/>
    </location>
</feature>
<dbReference type="STRING" id="1225127.SAMN05661030_3435"/>
<dbReference type="PANTHER" id="PTHR13799:SF14">
    <property type="entry name" value="GTP CYCLOHYDROLASE 1 TYPE 2 HOMOLOG"/>
    <property type="match status" value="1"/>
</dbReference>
<dbReference type="EMBL" id="FOMD01000004">
    <property type="protein sequence ID" value="SFD46596.1"/>
    <property type="molecule type" value="Genomic_DNA"/>
</dbReference>
<feature type="binding site" evidence="5">
    <location>
        <position position="88"/>
    </location>
    <ligand>
        <name>a divalent metal cation</name>
        <dbReference type="ChEBI" id="CHEBI:60240"/>
        <label>1</label>
    </ligand>
</feature>
<gene>
    <name evidence="7" type="ORF">SAMN05661030_3435</name>
</gene>
<feature type="binding site" evidence="5">
    <location>
        <position position="127"/>
    </location>
    <ligand>
        <name>a divalent metal cation</name>
        <dbReference type="ChEBI" id="CHEBI:60240"/>
        <label>1</label>
    </ligand>
</feature>
<dbReference type="InterPro" id="IPR015867">
    <property type="entry name" value="N-reg_PII/ATP_PRibTrfase_C"/>
</dbReference>
<comment type="subunit">
    <text evidence="2">Homohexamer.</text>
</comment>
<keyword evidence="8" id="KW-1185">Reference proteome</keyword>
<dbReference type="Proteomes" id="UP000199022">
    <property type="component" value="Unassembled WGS sequence"/>
</dbReference>
<keyword evidence="4 5" id="KW-0479">Metal-binding</keyword>
<proteinExistence type="inferred from homology"/>
<dbReference type="RefSeq" id="WP_229827816.1">
    <property type="nucleotide sequence ID" value="NZ_BNAC01000005.1"/>
</dbReference>
<dbReference type="PANTHER" id="PTHR13799">
    <property type="entry name" value="NGG1 INTERACTING FACTOR 3"/>
    <property type="match status" value="1"/>
</dbReference>